<evidence type="ECO:0000259" key="7">
    <source>
        <dbReference type="Pfam" id="PF02771"/>
    </source>
</evidence>
<dbReference type="RefSeq" id="WP_168448456.1">
    <property type="nucleotide sequence ID" value="NZ_JAAWWK010000001.1"/>
</dbReference>
<keyword evidence="5" id="KW-0560">Oxidoreductase</keyword>
<comment type="cofactor">
    <cofactor evidence="1">
        <name>FAD</name>
        <dbReference type="ChEBI" id="CHEBI:57692"/>
    </cofactor>
</comment>
<keyword evidence="3" id="KW-0285">Flavoprotein</keyword>
<evidence type="ECO:0000313" key="8">
    <source>
        <dbReference type="EMBL" id="NKI15901.1"/>
    </source>
</evidence>
<dbReference type="PANTHER" id="PTHR43884">
    <property type="entry name" value="ACYL-COA DEHYDROGENASE"/>
    <property type="match status" value="1"/>
</dbReference>
<evidence type="ECO:0000256" key="3">
    <source>
        <dbReference type="ARBA" id="ARBA00022630"/>
    </source>
</evidence>
<dbReference type="InterPro" id="IPR009100">
    <property type="entry name" value="AcylCoA_DH/oxidase_NM_dom_sf"/>
</dbReference>
<evidence type="ECO:0000313" key="9">
    <source>
        <dbReference type="Proteomes" id="UP000765845"/>
    </source>
</evidence>
<dbReference type="EMBL" id="JAAWWK010000001">
    <property type="protein sequence ID" value="NKI15901.1"/>
    <property type="molecule type" value="Genomic_DNA"/>
</dbReference>
<dbReference type="CDD" id="cd00567">
    <property type="entry name" value="ACAD"/>
    <property type="match status" value="1"/>
</dbReference>
<comment type="similarity">
    <text evidence="2">Belongs to the acyl-CoA dehydrogenase family.</text>
</comment>
<gene>
    <name evidence="8" type="ORF">HCU74_00585</name>
</gene>
<dbReference type="PANTHER" id="PTHR43884:SF20">
    <property type="entry name" value="ACYL-COA DEHYDROGENASE FADE28"/>
    <property type="match status" value="1"/>
</dbReference>
<feature type="domain" description="Acyl-CoA dehydrogenase/oxidase C-terminal" evidence="6">
    <location>
        <begin position="228"/>
        <end position="367"/>
    </location>
</feature>
<protein>
    <submittedName>
        <fullName evidence="8">Acyl-CoA/acyl-ACP dehydrogenase</fullName>
    </submittedName>
</protein>
<sequence length="371" mass="40489">MNLDRESQQIFQDSARDWVLNSAPISHFRHQRDSQPYVSGRELWQEQVELGWPGIMVPEELGGSGLGMQELSLVIEQMGRSLTASPLLSTGLIAVSALSLCEQTDFSRSRLTSIASGELTVALATEEGNHHAPHCVSATARQHEGQWLLNGRKIRVADANSADAFLVSAKIEASDQLGVFLLPAEGVSVTPLAIFDSREHGNISFDAIAVPEQALLVARDSSTSLLDQILDRARIGLAVEMLGSANAAFEMTLDYLKIREQFGQLIGSFQALQHRAAKMYIELELARSVVDAALLAVDEGSTEIPLLASQAKALVGDTLNHITNETIQLHGGIGMTDEHDAGLFIKRARVTEYLYGSSAFHRDRYARLRGF</sequence>
<evidence type="ECO:0000259" key="6">
    <source>
        <dbReference type="Pfam" id="PF00441"/>
    </source>
</evidence>
<dbReference type="Pfam" id="PF00441">
    <property type="entry name" value="Acyl-CoA_dh_1"/>
    <property type="match status" value="1"/>
</dbReference>
<dbReference type="Gene3D" id="2.40.110.10">
    <property type="entry name" value="Butyryl-CoA Dehydrogenase, subunit A, domain 2"/>
    <property type="match status" value="1"/>
</dbReference>
<dbReference type="Proteomes" id="UP000765845">
    <property type="component" value="Unassembled WGS sequence"/>
</dbReference>
<dbReference type="Gene3D" id="1.10.540.10">
    <property type="entry name" value="Acyl-CoA dehydrogenase/oxidase, N-terminal domain"/>
    <property type="match status" value="1"/>
</dbReference>
<dbReference type="InterPro" id="IPR013786">
    <property type="entry name" value="AcylCoA_DH/ox_N"/>
</dbReference>
<proteinExistence type="inferred from homology"/>
<evidence type="ECO:0000256" key="1">
    <source>
        <dbReference type="ARBA" id="ARBA00001974"/>
    </source>
</evidence>
<evidence type="ECO:0000256" key="4">
    <source>
        <dbReference type="ARBA" id="ARBA00022827"/>
    </source>
</evidence>
<evidence type="ECO:0000256" key="5">
    <source>
        <dbReference type="ARBA" id="ARBA00023002"/>
    </source>
</evidence>
<dbReference type="InterPro" id="IPR009075">
    <property type="entry name" value="AcylCo_DH/oxidase_C"/>
</dbReference>
<dbReference type="SUPFAM" id="SSF56645">
    <property type="entry name" value="Acyl-CoA dehydrogenase NM domain-like"/>
    <property type="match status" value="1"/>
</dbReference>
<dbReference type="InterPro" id="IPR036250">
    <property type="entry name" value="AcylCo_DH-like_C"/>
</dbReference>
<feature type="domain" description="Acyl-CoA dehydrogenase/oxidase N-terminal" evidence="7">
    <location>
        <begin position="6"/>
        <end position="97"/>
    </location>
</feature>
<evidence type="ECO:0000256" key="2">
    <source>
        <dbReference type="ARBA" id="ARBA00009347"/>
    </source>
</evidence>
<dbReference type="Gene3D" id="1.20.140.10">
    <property type="entry name" value="Butyryl-CoA Dehydrogenase, subunit A, domain 3"/>
    <property type="match status" value="1"/>
</dbReference>
<comment type="caution">
    <text evidence="8">The sequence shown here is derived from an EMBL/GenBank/DDBJ whole genome shotgun (WGS) entry which is preliminary data.</text>
</comment>
<dbReference type="SUPFAM" id="SSF47203">
    <property type="entry name" value="Acyl-CoA dehydrogenase C-terminal domain-like"/>
    <property type="match status" value="1"/>
</dbReference>
<keyword evidence="4" id="KW-0274">FAD</keyword>
<dbReference type="Pfam" id="PF02771">
    <property type="entry name" value="Acyl-CoA_dh_N"/>
    <property type="match status" value="1"/>
</dbReference>
<accession>A0ABX1GAE4</accession>
<keyword evidence="9" id="KW-1185">Reference proteome</keyword>
<reference evidence="8 9" key="1">
    <citation type="submission" date="2020-04" db="EMBL/GenBank/DDBJ databases">
        <authorList>
            <person name="Yoon J."/>
        </authorList>
    </citation>
    <scope>NUCLEOTIDE SEQUENCE [LARGE SCALE GENOMIC DNA]</scope>
    <source>
        <strain evidence="8 9">KMU-166</strain>
    </source>
</reference>
<name>A0ABX1GAE4_9GAMM</name>
<dbReference type="InterPro" id="IPR037069">
    <property type="entry name" value="AcylCoA_DH/ox_N_sf"/>
</dbReference>
<organism evidence="8 9">
    <name type="scientific">Spongiibacter thalassae</name>
    <dbReference type="NCBI Taxonomy" id="2721624"/>
    <lineage>
        <taxon>Bacteria</taxon>
        <taxon>Pseudomonadati</taxon>
        <taxon>Pseudomonadota</taxon>
        <taxon>Gammaproteobacteria</taxon>
        <taxon>Cellvibrionales</taxon>
        <taxon>Spongiibacteraceae</taxon>
        <taxon>Spongiibacter</taxon>
    </lineage>
</organism>
<dbReference type="InterPro" id="IPR046373">
    <property type="entry name" value="Acyl-CoA_Oxase/DH_mid-dom_sf"/>
</dbReference>